<dbReference type="Proteomes" id="UP000276741">
    <property type="component" value="Chromosome"/>
</dbReference>
<organism evidence="6 8">
    <name type="scientific">Sulfodiicoccus acidiphilus</name>
    <dbReference type="NCBI Taxonomy" id="1670455"/>
    <lineage>
        <taxon>Archaea</taxon>
        <taxon>Thermoproteota</taxon>
        <taxon>Thermoprotei</taxon>
        <taxon>Sulfolobales</taxon>
        <taxon>Sulfolobaceae</taxon>
        <taxon>Sulfodiicoccus</taxon>
    </lineage>
</organism>
<dbReference type="InterPro" id="IPR005756">
    <property type="entry name" value="Ribosomal_uL24_euk/arc"/>
</dbReference>
<reference evidence="6" key="3">
    <citation type="journal article" date="2019" name="BMC Res. Notes">
        <title>Complete genome sequence of the Sulfodiicoccus acidiphilus strain HS-1T, the first crenarchaeon that lacks polB3, isolated from an acidic hot spring in Ohwaku-dani, Hakone, Japan.</title>
        <authorList>
            <person name="Sakai H.D."/>
            <person name="Kurosawa N."/>
        </authorList>
    </citation>
    <scope>NUCLEOTIDE SEQUENCE</scope>
    <source>
        <strain evidence="6">HS-1</strain>
    </source>
</reference>
<dbReference type="Pfam" id="PF16906">
    <property type="entry name" value="Ribosomal_L26"/>
    <property type="match status" value="1"/>
</dbReference>
<dbReference type="Pfam" id="PF00467">
    <property type="entry name" value="KOW"/>
    <property type="match status" value="1"/>
</dbReference>
<dbReference type="NCBIfam" id="TIGR01080">
    <property type="entry name" value="rplX_A_E"/>
    <property type="match status" value="1"/>
</dbReference>
<dbReference type="EMBL" id="AP018553">
    <property type="protein sequence ID" value="BBD71905.1"/>
    <property type="molecule type" value="Genomic_DNA"/>
</dbReference>
<comment type="function">
    <text evidence="4">One of two assembly initiator proteins, it binds directly to the 5'-end of the 23S rRNA, where it nucleates assembly of the 50S subunit.</text>
</comment>
<dbReference type="RefSeq" id="WP_126449212.1">
    <property type="nucleotide sequence ID" value="NZ_AP018553.1"/>
</dbReference>
<dbReference type="GeneID" id="38665794"/>
<dbReference type="Gene3D" id="2.30.30.30">
    <property type="match status" value="1"/>
</dbReference>
<dbReference type="GO" id="GO:0015934">
    <property type="term" value="C:large ribosomal subunit"/>
    <property type="evidence" value="ECO:0007669"/>
    <property type="project" value="UniProtKB-UniRule"/>
</dbReference>
<dbReference type="PANTHER" id="PTHR11143">
    <property type="entry name" value="60S RIBOSOMAL PROTEIN L26 FAMILY MEMBER"/>
    <property type="match status" value="1"/>
</dbReference>
<dbReference type="KEGG" id="sacd:HS1genome_0294"/>
<evidence type="ECO:0000259" key="5">
    <source>
        <dbReference type="SMART" id="SM00739"/>
    </source>
</evidence>
<reference evidence="8" key="2">
    <citation type="submission" date="2018-04" db="EMBL/GenBank/DDBJ databases">
        <title>Complete genome sequence of Sulfodiicoccus acidiphilus strain HS-1.</title>
        <authorList>
            <person name="Sakai H.D."/>
            <person name="Kurosawa N."/>
        </authorList>
    </citation>
    <scope>NUCLEOTIDE SEQUENCE [LARGE SCALE GENOMIC DNA]</scope>
    <source>
        <strain evidence="8">HS-1</strain>
    </source>
</reference>
<keyword evidence="8" id="KW-1185">Reference proteome</keyword>
<evidence type="ECO:0000256" key="2">
    <source>
        <dbReference type="ARBA" id="ARBA00022980"/>
    </source>
</evidence>
<sequence>MNSSSPRKQRKLLYTSPKHLRTKLLTAKVSDELSNQYGISRIKVRKGDTVKVLRGTNVGFEGKVNSVDTKSGFVMIEGLTRKKVDGTPVFVKIRASNLVVTKLDMSDPLRRKSIERKAEQRKLFMRSEAQNGS</sequence>
<evidence type="ECO:0000313" key="8">
    <source>
        <dbReference type="Proteomes" id="UP000276741"/>
    </source>
</evidence>
<reference evidence="7" key="1">
    <citation type="journal article" date="2014" name="Int. J. Syst. Evol. Microbiol.">
        <title>Complete genome sequence of Corynebacterium casei LMG S-19264T (=DSM 44701T), isolated from a smear-ripened cheese.</title>
        <authorList>
            <consortium name="US DOE Joint Genome Institute (JGI-PGF)"/>
            <person name="Walter F."/>
            <person name="Albersmeier A."/>
            <person name="Kalinowski J."/>
            <person name="Ruckert C."/>
        </authorList>
    </citation>
    <scope>NUCLEOTIDE SEQUENCE</scope>
    <source>
        <strain evidence="7">JCM 31740</strain>
    </source>
</reference>
<evidence type="ECO:0000313" key="7">
    <source>
        <dbReference type="EMBL" id="GGT91346.1"/>
    </source>
</evidence>
<dbReference type="HAMAP" id="MF_01326_A">
    <property type="entry name" value="Ribosomal_uL24_A"/>
    <property type="match status" value="1"/>
</dbReference>
<feature type="domain" description="KOW" evidence="5">
    <location>
        <begin position="43"/>
        <end position="70"/>
    </location>
</feature>
<reference evidence="7" key="4">
    <citation type="submission" date="2020-09" db="EMBL/GenBank/DDBJ databases">
        <authorList>
            <person name="Sun Q."/>
            <person name="Ohkuma M."/>
        </authorList>
    </citation>
    <scope>NUCLEOTIDE SEQUENCE</scope>
    <source>
        <strain evidence="7">JCM 31740</strain>
    </source>
</reference>
<dbReference type="EMBL" id="BMQS01000005">
    <property type="protein sequence ID" value="GGT91346.1"/>
    <property type="molecule type" value="Genomic_DNA"/>
</dbReference>
<keyword evidence="3 4" id="KW-0687">Ribonucleoprotein</keyword>
<dbReference type="SUPFAM" id="SSF50104">
    <property type="entry name" value="Translation proteins SH3-like domain"/>
    <property type="match status" value="1"/>
</dbReference>
<dbReference type="GO" id="GO:0006412">
    <property type="term" value="P:translation"/>
    <property type="evidence" value="ECO:0007669"/>
    <property type="project" value="UniProtKB-UniRule"/>
</dbReference>
<dbReference type="InterPro" id="IPR014722">
    <property type="entry name" value="Rib_uL2_dom2"/>
</dbReference>
<dbReference type="OrthoDB" id="10899at2157"/>
<dbReference type="SMART" id="SM00739">
    <property type="entry name" value="KOW"/>
    <property type="match status" value="1"/>
</dbReference>
<evidence type="ECO:0000256" key="4">
    <source>
        <dbReference type="HAMAP-Rule" id="MF_01326"/>
    </source>
</evidence>
<dbReference type="GO" id="GO:0019843">
    <property type="term" value="F:rRNA binding"/>
    <property type="evidence" value="ECO:0007669"/>
    <property type="project" value="UniProtKB-UniRule"/>
</dbReference>
<comment type="function">
    <text evidence="4">Located at the polypeptide exit tunnel on the outside of the subunit.</text>
</comment>
<keyword evidence="4" id="KW-0694">RNA-binding</keyword>
<dbReference type="InterPro" id="IPR005824">
    <property type="entry name" value="KOW"/>
</dbReference>
<dbReference type="Proteomes" id="UP000616143">
    <property type="component" value="Unassembled WGS sequence"/>
</dbReference>
<dbReference type="InterPro" id="IPR008991">
    <property type="entry name" value="Translation_prot_SH3-like_sf"/>
</dbReference>
<dbReference type="AlphaFoldDB" id="A0A348B153"/>
<accession>A0A348B153</accession>
<dbReference type="GO" id="GO:0003735">
    <property type="term" value="F:structural constituent of ribosome"/>
    <property type="evidence" value="ECO:0007669"/>
    <property type="project" value="UniProtKB-UniRule"/>
</dbReference>
<evidence type="ECO:0000256" key="1">
    <source>
        <dbReference type="ARBA" id="ARBA00010618"/>
    </source>
</evidence>
<dbReference type="CDD" id="cd06089">
    <property type="entry name" value="KOW_RPL26"/>
    <property type="match status" value="1"/>
</dbReference>
<gene>
    <name evidence="4" type="primary">rpl24</name>
    <name evidence="7" type="ORF">GCM10007116_06330</name>
    <name evidence="6" type="ORF">HS1genome_0294</name>
</gene>
<keyword evidence="4" id="KW-0699">rRNA-binding</keyword>
<evidence type="ECO:0000256" key="3">
    <source>
        <dbReference type="ARBA" id="ARBA00023274"/>
    </source>
</evidence>
<dbReference type="InterPro" id="IPR041988">
    <property type="entry name" value="Ribosomal_uL24_KOW"/>
</dbReference>
<protein>
    <recommendedName>
        <fullName evidence="4">Large ribosomal subunit protein uL24</fullName>
    </recommendedName>
</protein>
<comment type="subunit">
    <text evidence="4">Part of the 50S ribosomal subunit.</text>
</comment>
<proteinExistence type="inferred from homology"/>
<keyword evidence="2 4" id="KW-0689">Ribosomal protein</keyword>
<name>A0A348B153_9CREN</name>
<comment type="similarity">
    <text evidence="1 4">Belongs to the universal ribosomal protein uL24 family.</text>
</comment>
<evidence type="ECO:0000313" key="6">
    <source>
        <dbReference type="EMBL" id="BBD71905.1"/>
    </source>
</evidence>